<organism evidence="1">
    <name type="scientific">Tetraselmis sp. GSL018</name>
    <dbReference type="NCBI Taxonomy" id="582737"/>
    <lineage>
        <taxon>Eukaryota</taxon>
        <taxon>Viridiplantae</taxon>
        <taxon>Chlorophyta</taxon>
        <taxon>core chlorophytes</taxon>
        <taxon>Chlorodendrophyceae</taxon>
        <taxon>Chlorodendrales</taxon>
        <taxon>Chlorodendraceae</taxon>
        <taxon>Tetraselmis</taxon>
    </lineage>
</organism>
<name>A0A061SHP4_9CHLO</name>
<sequence>MATLSLFHRLSRTLCSSRMLWSTTNLTSAASPVTGTHSLGTSLESGSCFVRVQDPFVFGSRQFSELASETYLEMSSFRTISDLTEFLENHHHRLSPSGANTALVKLAMLGAYFPGEQALQRRLESVLPGLVKCIPSMSTDEQSQSKSVVNRFREAGWNIST</sequence>
<accession>A0A061SHP4</accession>
<evidence type="ECO:0000313" key="1">
    <source>
        <dbReference type="EMBL" id="JAC84647.1"/>
    </source>
</evidence>
<dbReference type="EMBL" id="GBEZ01000220">
    <property type="protein sequence ID" value="JAC84647.1"/>
    <property type="molecule type" value="Transcribed_RNA"/>
</dbReference>
<protein>
    <submittedName>
        <fullName evidence="1">Uncharacterized protein</fullName>
    </submittedName>
</protein>
<proteinExistence type="predicted"/>
<reference evidence="1" key="1">
    <citation type="submission" date="2014-05" db="EMBL/GenBank/DDBJ databases">
        <title>The transcriptome of the halophilic microalga Tetraselmis sp. GSL018 isolated from the Great Salt Lake, Utah.</title>
        <authorList>
            <person name="Jinkerson R.E."/>
            <person name="D'Adamo S."/>
            <person name="Posewitz M.C."/>
        </authorList>
    </citation>
    <scope>NUCLEOTIDE SEQUENCE</scope>
    <source>
        <strain evidence="1">GSL018</strain>
    </source>
</reference>
<dbReference type="AlphaFoldDB" id="A0A061SHP4"/>
<gene>
    <name evidence="1" type="ORF">TSPGSL018_487</name>
</gene>